<organism evidence="2 3">
    <name type="scientific">Nitrosomonas mobilis</name>
    <dbReference type="NCBI Taxonomy" id="51642"/>
    <lineage>
        <taxon>Bacteria</taxon>
        <taxon>Pseudomonadati</taxon>
        <taxon>Pseudomonadota</taxon>
        <taxon>Betaproteobacteria</taxon>
        <taxon>Nitrosomonadales</taxon>
        <taxon>Nitrosomonadaceae</taxon>
        <taxon>Nitrosomonas</taxon>
    </lineage>
</organism>
<dbReference type="InterPro" id="IPR020945">
    <property type="entry name" value="DMSO/NO3_reduct_chaperone"/>
</dbReference>
<keyword evidence="3" id="KW-1185">Reference proteome</keyword>
<dbReference type="RefSeq" id="WP_218121098.1">
    <property type="nucleotide sequence ID" value="NZ_FMWO01000063.1"/>
</dbReference>
<evidence type="ECO:0000313" key="3">
    <source>
        <dbReference type="Proteomes" id="UP000198729"/>
    </source>
</evidence>
<evidence type="ECO:0000313" key="2">
    <source>
        <dbReference type="EMBL" id="SCZ86439.1"/>
    </source>
</evidence>
<evidence type="ECO:0000256" key="1">
    <source>
        <dbReference type="ARBA" id="ARBA00023186"/>
    </source>
</evidence>
<reference evidence="2 3" key="1">
    <citation type="submission" date="2016-10" db="EMBL/GenBank/DDBJ databases">
        <authorList>
            <person name="de Groot N.N."/>
        </authorList>
    </citation>
    <scope>NUCLEOTIDE SEQUENCE [LARGE SCALE GENOMIC DNA]</scope>
    <source>
        <strain evidence="2">1</strain>
    </source>
</reference>
<dbReference type="Pfam" id="PF02613">
    <property type="entry name" value="Nitrate_red_del"/>
    <property type="match status" value="1"/>
</dbReference>
<dbReference type="Gene3D" id="1.10.3480.10">
    <property type="entry name" value="TorD-like"/>
    <property type="match status" value="1"/>
</dbReference>
<protein>
    <submittedName>
        <fullName evidence="2">Perchlorate reductase assembly chaperone protein</fullName>
    </submittedName>
</protein>
<dbReference type="STRING" id="51642.NSMM_540042"/>
<dbReference type="Proteomes" id="UP000198729">
    <property type="component" value="Unassembled WGS sequence"/>
</dbReference>
<dbReference type="PANTHER" id="PTHR34227:SF1">
    <property type="entry name" value="DIMETHYL SULFOXIDE REDUCTASE CHAPERONE-RELATED"/>
    <property type="match status" value="1"/>
</dbReference>
<dbReference type="InterPro" id="IPR050289">
    <property type="entry name" value="TorD/DmsD_chaperones"/>
</dbReference>
<dbReference type="InterPro" id="IPR036411">
    <property type="entry name" value="TorD-like_sf"/>
</dbReference>
<dbReference type="InterPro" id="IPR017843">
    <property type="entry name" value="DMSO_Rdtase_II_chaperone"/>
</dbReference>
<dbReference type="NCBIfam" id="TIGR03482">
    <property type="entry name" value="DMSO_red_II_cha"/>
    <property type="match status" value="1"/>
</dbReference>
<accession>A0A1G5SJA3</accession>
<dbReference type="SUPFAM" id="SSF89155">
    <property type="entry name" value="TorD-like"/>
    <property type="match status" value="1"/>
</dbReference>
<dbReference type="AlphaFoldDB" id="A0A1G5SJA3"/>
<keyword evidence="1" id="KW-0143">Chaperone</keyword>
<dbReference type="EMBL" id="FMWO01000063">
    <property type="protein sequence ID" value="SCZ86439.1"/>
    <property type="molecule type" value="Genomic_DNA"/>
</dbReference>
<gene>
    <name evidence="2" type="primary">pcrD</name>
    <name evidence="2" type="ORF">NSMM_540042</name>
</gene>
<dbReference type="PANTHER" id="PTHR34227">
    <property type="entry name" value="CHAPERONE PROTEIN YCDY"/>
    <property type="match status" value="1"/>
</dbReference>
<proteinExistence type="predicted"/>
<sequence>MNSLIDEAVVGRIDQSLASSRVYSLLAIGLGFPDLESYAGFSDGRLIIEMQQALEVCMPDLADYFSEQIAPRLTLTCSFEDFEALFLTAFETNMPVPSAALYEGVHVQQSNRPALILELKGFYRNFGLTMDARGNELEDTLTAELEFMHFLTAKQAQAELEGLPPNAYQRAQRDFLERHLVVWLPLVREEVKAKVATQFFVALTELAEQFVTAHLQHVCCGKLIHRFS</sequence>
<name>A0A1G5SJA3_9PROT</name>